<feature type="domain" description="Palmitoyltransferase DHHC" evidence="8">
    <location>
        <begin position="86"/>
        <end position="227"/>
    </location>
</feature>
<comment type="catalytic activity">
    <reaction evidence="7">
        <text>L-cysteinyl-[protein] + hexadecanoyl-CoA = S-hexadecanoyl-L-cysteinyl-[protein] + CoA</text>
        <dbReference type="Rhea" id="RHEA:36683"/>
        <dbReference type="Rhea" id="RHEA-COMP:10131"/>
        <dbReference type="Rhea" id="RHEA-COMP:11032"/>
        <dbReference type="ChEBI" id="CHEBI:29950"/>
        <dbReference type="ChEBI" id="CHEBI:57287"/>
        <dbReference type="ChEBI" id="CHEBI:57379"/>
        <dbReference type="ChEBI" id="CHEBI:74151"/>
        <dbReference type="EC" id="2.3.1.225"/>
    </reaction>
</comment>
<keyword evidence="10" id="KW-1185">Reference proteome</keyword>
<evidence type="ECO:0000313" key="9">
    <source>
        <dbReference type="EMBL" id="CAF0742638.1"/>
    </source>
</evidence>
<evidence type="ECO:0000313" key="10">
    <source>
        <dbReference type="Proteomes" id="UP000663879"/>
    </source>
</evidence>
<name>A0A813NTV3_9BILA</name>
<dbReference type="InterPro" id="IPR001594">
    <property type="entry name" value="Palmitoyltrfase_DHHC"/>
</dbReference>
<feature type="transmembrane region" description="Helical" evidence="7">
    <location>
        <begin position="131"/>
        <end position="151"/>
    </location>
</feature>
<dbReference type="AlphaFoldDB" id="A0A813NTV3"/>
<dbReference type="InterPro" id="IPR039859">
    <property type="entry name" value="PFA4/ZDH16/20/ERF2-like"/>
</dbReference>
<dbReference type="GO" id="GO:0019706">
    <property type="term" value="F:protein-cysteine S-palmitoyltransferase activity"/>
    <property type="evidence" value="ECO:0007669"/>
    <property type="project" value="UniProtKB-EC"/>
</dbReference>
<comment type="caution">
    <text evidence="9">The sequence shown here is derived from an EMBL/GenBank/DDBJ whole genome shotgun (WGS) entry which is preliminary data.</text>
</comment>
<reference evidence="9" key="1">
    <citation type="submission" date="2021-02" db="EMBL/GenBank/DDBJ databases">
        <authorList>
            <person name="Nowell W R."/>
        </authorList>
    </citation>
    <scope>NUCLEOTIDE SEQUENCE</scope>
    <source>
        <strain evidence="9">Ploen Becks lab</strain>
    </source>
</reference>
<evidence type="ECO:0000256" key="3">
    <source>
        <dbReference type="ARBA" id="ARBA00022692"/>
    </source>
</evidence>
<evidence type="ECO:0000259" key="8">
    <source>
        <dbReference type="Pfam" id="PF01529"/>
    </source>
</evidence>
<organism evidence="9 10">
    <name type="scientific">Brachionus calyciflorus</name>
    <dbReference type="NCBI Taxonomy" id="104777"/>
    <lineage>
        <taxon>Eukaryota</taxon>
        <taxon>Metazoa</taxon>
        <taxon>Spiralia</taxon>
        <taxon>Gnathifera</taxon>
        <taxon>Rotifera</taxon>
        <taxon>Eurotatoria</taxon>
        <taxon>Monogononta</taxon>
        <taxon>Pseudotrocha</taxon>
        <taxon>Ploima</taxon>
        <taxon>Brachionidae</taxon>
        <taxon>Brachionus</taxon>
    </lineage>
</organism>
<evidence type="ECO:0000256" key="5">
    <source>
        <dbReference type="ARBA" id="ARBA00023136"/>
    </source>
</evidence>
<feature type="transmembrane region" description="Helical" evidence="7">
    <location>
        <begin position="189"/>
        <end position="210"/>
    </location>
</feature>
<proteinExistence type="inferred from homology"/>
<accession>A0A813NTV3</accession>
<evidence type="ECO:0000256" key="1">
    <source>
        <dbReference type="ARBA" id="ARBA00004141"/>
    </source>
</evidence>
<comment type="domain">
    <text evidence="7">The DHHC domain is required for palmitoyltransferase activity.</text>
</comment>
<keyword evidence="6 7" id="KW-0012">Acyltransferase</keyword>
<comment type="similarity">
    <text evidence="7">Belongs to the DHHC palmitoyltransferase family.</text>
</comment>
<dbReference type="OrthoDB" id="302728at2759"/>
<sequence length="281" mass="32748">MESLKKLIPTQRADRIGLGSALVLINLVTINDLITIYDELTKNSFKSICLFVIGIFILFNVLGNMFRAITTDTSIFSNQAPAIQLNEWRYCSICEQYAPPRSYHCLTCNKCILKRHNHCLFLGKCAGYKNLRFYLLFIFYILLGTLYSNFINYNIYLNALNNISFKTLLMVFVPWFALLIGLVSFKDFFFMFTNTITVILFLLMFFYFLINFKMIINGQTWYEKSKNVCQKQNRMSNFIETFGFNWKLAIIYPFASLKLSGDGTEFTQTNEINNMLNIKSV</sequence>
<dbReference type="GO" id="GO:0016020">
    <property type="term" value="C:membrane"/>
    <property type="evidence" value="ECO:0007669"/>
    <property type="project" value="UniProtKB-SubCell"/>
</dbReference>
<dbReference type="PROSITE" id="PS50216">
    <property type="entry name" value="DHHC"/>
    <property type="match status" value="1"/>
</dbReference>
<evidence type="ECO:0000256" key="2">
    <source>
        <dbReference type="ARBA" id="ARBA00022679"/>
    </source>
</evidence>
<feature type="transmembrane region" description="Helical" evidence="7">
    <location>
        <begin position="48"/>
        <end position="69"/>
    </location>
</feature>
<protein>
    <recommendedName>
        <fullName evidence="7">Palmitoyltransferase</fullName>
        <ecNumber evidence="7">2.3.1.225</ecNumber>
    </recommendedName>
</protein>
<dbReference type="Proteomes" id="UP000663879">
    <property type="component" value="Unassembled WGS sequence"/>
</dbReference>
<gene>
    <name evidence="9" type="ORF">OXX778_LOCUS3476</name>
</gene>
<keyword evidence="2 7" id="KW-0808">Transferase</keyword>
<dbReference type="Pfam" id="PF01529">
    <property type="entry name" value="DHHC"/>
    <property type="match status" value="1"/>
</dbReference>
<feature type="transmembrane region" description="Helical" evidence="7">
    <location>
        <begin position="16"/>
        <end position="36"/>
    </location>
</feature>
<evidence type="ECO:0000256" key="4">
    <source>
        <dbReference type="ARBA" id="ARBA00022989"/>
    </source>
</evidence>
<dbReference type="EC" id="2.3.1.225" evidence="7"/>
<dbReference type="EMBL" id="CAJNOC010000309">
    <property type="protein sequence ID" value="CAF0742638.1"/>
    <property type="molecule type" value="Genomic_DNA"/>
</dbReference>
<comment type="subcellular location">
    <subcellularLocation>
        <location evidence="1">Membrane</location>
        <topology evidence="1">Multi-pass membrane protein</topology>
    </subcellularLocation>
</comment>
<keyword evidence="4 7" id="KW-1133">Transmembrane helix</keyword>
<keyword evidence="3 7" id="KW-0812">Transmembrane</keyword>
<evidence type="ECO:0000256" key="7">
    <source>
        <dbReference type="RuleBase" id="RU079119"/>
    </source>
</evidence>
<evidence type="ECO:0000256" key="6">
    <source>
        <dbReference type="ARBA" id="ARBA00023315"/>
    </source>
</evidence>
<keyword evidence="5 7" id="KW-0472">Membrane</keyword>
<feature type="transmembrane region" description="Helical" evidence="7">
    <location>
        <begin position="163"/>
        <end position="183"/>
    </location>
</feature>
<dbReference type="PANTHER" id="PTHR12246">
    <property type="entry name" value="PALMITOYLTRANSFERASE ZDHHC16"/>
    <property type="match status" value="1"/>
</dbReference>